<reference evidence="1 2" key="1">
    <citation type="submission" date="2019-03" db="EMBL/GenBank/DDBJ databases">
        <title>Deep-cultivation of Planctomycetes and their phenomic and genomic characterization uncovers novel biology.</title>
        <authorList>
            <person name="Wiegand S."/>
            <person name="Jogler M."/>
            <person name="Boedeker C."/>
            <person name="Pinto D."/>
            <person name="Vollmers J."/>
            <person name="Rivas-Marin E."/>
            <person name="Kohn T."/>
            <person name="Peeters S.H."/>
            <person name="Heuer A."/>
            <person name="Rast P."/>
            <person name="Oberbeckmann S."/>
            <person name="Bunk B."/>
            <person name="Jeske O."/>
            <person name="Meyerdierks A."/>
            <person name="Storesund J.E."/>
            <person name="Kallscheuer N."/>
            <person name="Luecker S."/>
            <person name="Lage O.M."/>
            <person name="Pohl T."/>
            <person name="Merkel B.J."/>
            <person name="Hornburger P."/>
            <person name="Mueller R.-W."/>
            <person name="Bruemmer F."/>
            <person name="Labrenz M."/>
            <person name="Spormann A.M."/>
            <person name="Op den Camp H."/>
            <person name="Overmann J."/>
            <person name="Amann R."/>
            <person name="Jetten M.S.M."/>
            <person name="Mascher T."/>
            <person name="Medema M.H."/>
            <person name="Devos D.P."/>
            <person name="Kaster A.-K."/>
            <person name="Ovreas L."/>
            <person name="Rohde M."/>
            <person name="Galperin M.Y."/>
            <person name="Jogler C."/>
        </authorList>
    </citation>
    <scope>NUCLEOTIDE SEQUENCE [LARGE SCALE GENOMIC DNA]</scope>
    <source>
        <strain evidence="1 2">Enr17</strain>
    </source>
</reference>
<gene>
    <name evidence="1" type="ORF">Enr17x_38910</name>
</gene>
<name>A0A518IFG6_9PLAN</name>
<dbReference type="KEGG" id="gfm:Enr17x_38910"/>
<evidence type="ECO:0000313" key="2">
    <source>
        <dbReference type="Proteomes" id="UP000318313"/>
    </source>
</evidence>
<keyword evidence="2" id="KW-1185">Reference proteome</keyword>
<dbReference type="AlphaFoldDB" id="A0A518IFG6"/>
<evidence type="ECO:0000313" key="1">
    <source>
        <dbReference type="EMBL" id="QDV51832.1"/>
    </source>
</evidence>
<proteinExistence type="predicted"/>
<protein>
    <submittedName>
        <fullName evidence="1">Uncharacterized protein</fullName>
    </submittedName>
</protein>
<dbReference type="EMBL" id="CP037452">
    <property type="protein sequence ID" value="QDV51832.1"/>
    <property type="molecule type" value="Genomic_DNA"/>
</dbReference>
<sequence length="117" mass="13388">MNWESEQGTLCRCIRCKRCWGLVFLSVALLLTPVLKPGVQRCWTLYHIAALDGTIDYIEPDFSLAVLPSDWEDSIRNSRDNNEIKSFDEVKSISLTITQNSDLSWLDAFPNLEHLSL</sequence>
<organism evidence="1 2">
    <name type="scientific">Gimesia fumaroli</name>
    <dbReference type="NCBI Taxonomy" id="2527976"/>
    <lineage>
        <taxon>Bacteria</taxon>
        <taxon>Pseudomonadati</taxon>
        <taxon>Planctomycetota</taxon>
        <taxon>Planctomycetia</taxon>
        <taxon>Planctomycetales</taxon>
        <taxon>Planctomycetaceae</taxon>
        <taxon>Gimesia</taxon>
    </lineage>
</organism>
<dbReference type="Proteomes" id="UP000318313">
    <property type="component" value="Chromosome"/>
</dbReference>
<accession>A0A518IFG6</accession>